<evidence type="ECO:0000313" key="3">
    <source>
        <dbReference type="Proteomes" id="UP000734823"/>
    </source>
</evidence>
<dbReference type="EMBL" id="JABVED010000016">
    <property type="protein sequence ID" value="MBC6450364.1"/>
    <property type="molecule type" value="Genomic_DNA"/>
</dbReference>
<feature type="compositionally biased region" description="Polar residues" evidence="1">
    <location>
        <begin position="71"/>
        <end position="80"/>
    </location>
</feature>
<protein>
    <submittedName>
        <fullName evidence="2">Uncharacterized protein</fullName>
    </submittedName>
</protein>
<dbReference type="Proteomes" id="UP000734823">
    <property type="component" value="Unassembled WGS sequence"/>
</dbReference>
<dbReference type="RefSeq" id="WP_187223470.1">
    <property type="nucleotide sequence ID" value="NZ_JABVED010000016.1"/>
</dbReference>
<name>A0ABR7LD96_9PSEU</name>
<evidence type="ECO:0000313" key="2">
    <source>
        <dbReference type="EMBL" id="MBC6450364.1"/>
    </source>
</evidence>
<organism evidence="2 3">
    <name type="scientific">Actinokineospora xionganensis</name>
    <dbReference type="NCBI Taxonomy" id="2684470"/>
    <lineage>
        <taxon>Bacteria</taxon>
        <taxon>Bacillati</taxon>
        <taxon>Actinomycetota</taxon>
        <taxon>Actinomycetes</taxon>
        <taxon>Pseudonocardiales</taxon>
        <taxon>Pseudonocardiaceae</taxon>
        <taxon>Actinokineospora</taxon>
    </lineage>
</organism>
<feature type="region of interest" description="Disordered" evidence="1">
    <location>
        <begin position="20"/>
        <end position="86"/>
    </location>
</feature>
<comment type="caution">
    <text evidence="2">The sequence shown here is derived from an EMBL/GenBank/DDBJ whole genome shotgun (WGS) entry which is preliminary data.</text>
</comment>
<gene>
    <name evidence="2" type="ORF">GPZ80_24710</name>
</gene>
<sequence length="86" mass="9114">MGTRSGFGGEQVRQALRRVAQRAGDHGDIRVAQGEPRRRARVAEHRVGPAVAASRSQVIASIAGEADSRTPDSVSMSKRATITPGH</sequence>
<accession>A0ABR7LD96</accession>
<reference evidence="2 3" key="1">
    <citation type="submission" date="2020-06" db="EMBL/GenBank/DDBJ databases">
        <title>Actinokineospora xiongansis sp. nov., isolated from soil of Baiyangdian.</title>
        <authorList>
            <person name="Zhang X."/>
        </authorList>
    </citation>
    <scope>NUCLEOTIDE SEQUENCE [LARGE SCALE GENOMIC DNA]</scope>
    <source>
        <strain evidence="2 3">HBU206404</strain>
    </source>
</reference>
<evidence type="ECO:0000256" key="1">
    <source>
        <dbReference type="SAM" id="MobiDB-lite"/>
    </source>
</evidence>
<keyword evidence="3" id="KW-1185">Reference proteome</keyword>
<feature type="compositionally biased region" description="Basic and acidic residues" evidence="1">
    <location>
        <begin position="23"/>
        <end position="47"/>
    </location>
</feature>
<proteinExistence type="predicted"/>